<keyword evidence="1" id="KW-0472">Membrane</keyword>
<dbReference type="Proteomes" id="UP000295124">
    <property type="component" value="Unassembled WGS sequence"/>
</dbReference>
<keyword evidence="1" id="KW-1133">Transmembrane helix</keyword>
<evidence type="ECO:0000313" key="2">
    <source>
        <dbReference type="EMBL" id="TDD59994.1"/>
    </source>
</evidence>
<dbReference type="AlphaFoldDB" id="A0A4R4ZPP7"/>
<proteinExistence type="predicted"/>
<comment type="caution">
    <text evidence="2">The sequence shown here is derived from an EMBL/GenBank/DDBJ whole genome shotgun (WGS) entry which is preliminary data.</text>
</comment>
<name>A0A4R4ZPP7_9ACTN</name>
<evidence type="ECO:0000313" key="3">
    <source>
        <dbReference type="Proteomes" id="UP000295124"/>
    </source>
</evidence>
<organism evidence="2 3">
    <name type="scientific">Kribbella antibiotica</name>
    <dbReference type="NCBI Taxonomy" id="190195"/>
    <lineage>
        <taxon>Bacteria</taxon>
        <taxon>Bacillati</taxon>
        <taxon>Actinomycetota</taxon>
        <taxon>Actinomycetes</taxon>
        <taxon>Propionibacteriales</taxon>
        <taxon>Kribbellaceae</taxon>
        <taxon>Kribbella</taxon>
    </lineage>
</organism>
<dbReference type="EMBL" id="SMKX01000029">
    <property type="protein sequence ID" value="TDD59994.1"/>
    <property type="molecule type" value="Genomic_DNA"/>
</dbReference>
<keyword evidence="3" id="KW-1185">Reference proteome</keyword>
<accession>A0A4R4ZPP7</accession>
<keyword evidence="1" id="KW-0812">Transmembrane</keyword>
<gene>
    <name evidence="2" type="ORF">E1263_12920</name>
</gene>
<sequence length="152" mass="16048">MNSTWLPLASAIISGSFVIAGVGLGGTQARRRERRELDARRAERRYDVRSEIYTNLVLQLDAFLGAVDQAQGPGGLVTALAGLHRAAVPVAFQSREIAAVQLNDVLGIAERLAGPLARSAASSPDRVGAMADLAAARAALLDAFSKDLDRLL</sequence>
<evidence type="ECO:0000256" key="1">
    <source>
        <dbReference type="SAM" id="Phobius"/>
    </source>
</evidence>
<dbReference type="RefSeq" id="WP_132167498.1">
    <property type="nucleotide sequence ID" value="NZ_SMKX01000029.1"/>
</dbReference>
<reference evidence="2 3" key="1">
    <citation type="submission" date="2019-03" db="EMBL/GenBank/DDBJ databases">
        <title>Draft genome sequences of novel Actinobacteria.</title>
        <authorList>
            <person name="Sahin N."/>
            <person name="Ay H."/>
            <person name="Saygin H."/>
        </authorList>
    </citation>
    <scope>NUCLEOTIDE SEQUENCE [LARGE SCALE GENOMIC DNA]</scope>
    <source>
        <strain evidence="2 3">JCM 13523</strain>
    </source>
</reference>
<protein>
    <submittedName>
        <fullName evidence="2">Uncharacterized protein</fullName>
    </submittedName>
</protein>
<feature type="transmembrane region" description="Helical" evidence="1">
    <location>
        <begin position="6"/>
        <end position="25"/>
    </location>
</feature>